<evidence type="ECO:0000313" key="1">
    <source>
        <dbReference type="EMBL" id="GGN20849.1"/>
    </source>
</evidence>
<sequence length="199" mass="21216">MDQLLAGYLVAARGAREDWQDAGLSGGDLVSMSGCVADVVPAERDGWDEWFDDAVSAARSCTRADLRVLAVGFAAADAPALLEDIAETGVRPEHGGVAARLARGEAYPGEHSGPVRGYELVGFDTGIWHTWTCLGGLVGDVRQATGIRPGPWGLIEDEREARRAAAWLTESGLGDPKVFFWVPALLIDITDERLGVTAR</sequence>
<proteinExistence type="predicted"/>
<reference evidence="2" key="1">
    <citation type="journal article" date="2019" name="Int. J. Syst. Evol. Microbiol.">
        <title>The Global Catalogue of Microorganisms (GCM) 10K type strain sequencing project: providing services to taxonomists for standard genome sequencing and annotation.</title>
        <authorList>
            <consortium name="The Broad Institute Genomics Platform"/>
            <consortium name="The Broad Institute Genome Sequencing Center for Infectious Disease"/>
            <person name="Wu L."/>
            <person name="Ma J."/>
        </authorList>
    </citation>
    <scope>NUCLEOTIDE SEQUENCE [LARGE SCALE GENOMIC DNA]</scope>
    <source>
        <strain evidence="2">CGMCC 4.7319</strain>
    </source>
</reference>
<gene>
    <name evidence="1" type="ORF">GCM10011609_72640</name>
</gene>
<keyword evidence="2" id="KW-1185">Reference proteome</keyword>
<organism evidence="1 2">
    <name type="scientific">Lentzea pudingi</name>
    <dbReference type="NCBI Taxonomy" id="1789439"/>
    <lineage>
        <taxon>Bacteria</taxon>
        <taxon>Bacillati</taxon>
        <taxon>Actinomycetota</taxon>
        <taxon>Actinomycetes</taxon>
        <taxon>Pseudonocardiales</taxon>
        <taxon>Pseudonocardiaceae</taxon>
        <taxon>Lentzea</taxon>
    </lineage>
</organism>
<accession>A0ABQ2IRF8</accession>
<dbReference type="Proteomes" id="UP000597656">
    <property type="component" value="Unassembled WGS sequence"/>
</dbReference>
<dbReference type="EMBL" id="BMNC01000016">
    <property type="protein sequence ID" value="GGN20849.1"/>
    <property type="molecule type" value="Genomic_DNA"/>
</dbReference>
<dbReference type="RefSeq" id="WP_189159407.1">
    <property type="nucleotide sequence ID" value="NZ_BMNC01000016.1"/>
</dbReference>
<comment type="caution">
    <text evidence="1">The sequence shown here is derived from an EMBL/GenBank/DDBJ whole genome shotgun (WGS) entry which is preliminary data.</text>
</comment>
<evidence type="ECO:0000313" key="2">
    <source>
        <dbReference type="Proteomes" id="UP000597656"/>
    </source>
</evidence>
<protein>
    <recommendedName>
        <fullName evidence="3">Immunity protein 22</fullName>
    </recommendedName>
</protein>
<evidence type="ECO:0008006" key="3">
    <source>
        <dbReference type="Google" id="ProtNLM"/>
    </source>
</evidence>
<name>A0ABQ2IRF8_9PSEU</name>